<keyword evidence="1" id="KW-1133">Transmembrane helix</keyword>
<protein>
    <submittedName>
        <fullName evidence="2">Uncharacterized protein</fullName>
    </submittedName>
</protein>
<evidence type="ECO:0000313" key="2">
    <source>
        <dbReference type="EMBL" id="MCZ0858783.1"/>
    </source>
</evidence>
<name>A0ABT4ICE4_9ACTO</name>
<organism evidence="2 3">
    <name type="scientific">Actinomyces israelii</name>
    <dbReference type="NCBI Taxonomy" id="1659"/>
    <lineage>
        <taxon>Bacteria</taxon>
        <taxon>Bacillati</taxon>
        <taxon>Actinomycetota</taxon>
        <taxon>Actinomycetes</taxon>
        <taxon>Actinomycetales</taxon>
        <taxon>Actinomycetaceae</taxon>
        <taxon>Actinomyces</taxon>
    </lineage>
</organism>
<keyword evidence="1" id="KW-0812">Transmembrane</keyword>
<sequence>MSNRIPDKPAGRYGVDALVVAIMLSLSALALLSGTIVNIAQSAPAWTWVAAAGPS</sequence>
<dbReference type="EMBL" id="JAPTMY010000029">
    <property type="protein sequence ID" value="MCZ0858783.1"/>
    <property type="molecule type" value="Genomic_DNA"/>
</dbReference>
<accession>A0ABT4ICE4</accession>
<comment type="caution">
    <text evidence="2">The sequence shown here is derived from an EMBL/GenBank/DDBJ whole genome shotgun (WGS) entry which is preliminary data.</text>
</comment>
<reference evidence="2" key="1">
    <citation type="submission" date="2022-10" db="EMBL/GenBank/DDBJ databases">
        <title>Genome sequence of Actinomyces israelii ATCC 10048.</title>
        <authorList>
            <person name="Watt R.M."/>
            <person name="Tong W.M."/>
        </authorList>
    </citation>
    <scope>NUCLEOTIDE SEQUENCE</scope>
    <source>
        <strain evidence="2">ATCC 10048</strain>
    </source>
</reference>
<keyword evidence="3" id="KW-1185">Reference proteome</keyword>
<feature type="transmembrane region" description="Helical" evidence="1">
    <location>
        <begin position="12"/>
        <end position="32"/>
    </location>
</feature>
<dbReference type="RefSeq" id="WP_268918113.1">
    <property type="nucleotide sequence ID" value="NZ_JAPTMY010000029.1"/>
</dbReference>
<proteinExistence type="predicted"/>
<gene>
    <name evidence="2" type="ORF">OHJ16_12105</name>
</gene>
<dbReference type="Proteomes" id="UP001072034">
    <property type="component" value="Unassembled WGS sequence"/>
</dbReference>
<keyword evidence="1" id="KW-0472">Membrane</keyword>
<evidence type="ECO:0000256" key="1">
    <source>
        <dbReference type="SAM" id="Phobius"/>
    </source>
</evidence>
<evidence type="ECO:0000313" key="3">
    <source>
        <dbReference type="Proteomes" id="UP001072034"/>
    </source>
</evidence>